<dbReference type="Proteomes" id="UP001057402">
    <property type="component" value="Chromosome 1"/>
</dbReference>
<reference evidence="2" key="1">
    <citation type="journal article" date="2023" name="Front. Plant Sci.">
        <title>Chromosomal-level genome assembly of Melastoma candidum provides insights into trichome evolution.</title>
        <authorList>
            <person name="Zhong Y."/>
            <person name="Wu W."/>
            <person name="Sun C."/>
            <person name="Zou P."/>
            <person name="Liu Y."/>
            <person name="Dai S."/>
            <person name="Zhou R."/>
        </authorList>
    </citation>
    <scope>NUCLEOTIDE SEQUENCE [LARGE SCALE GENOMIC DNA]</scope>
</reference>
<dbReference type="EMBL" id="CM042880">
    <property type="protein sequence ID" value="KAI4388636.1"/>
    <property type="molecule type" value="Genomic_DNA"/>
</dbReference>
<sequence>MKSRRVFWLTTLVLVLISLGSAFGRREEPASGNVTVGSGHTRENRQGSQGRGVSLDSFSSSKHRVPNASDPLHNRCSCVSKTWNPALGGGVHPALAHCRLRRREAQIRGNRAGRVPAAAPGSWIGEGRGSPVTVADVRFWYSEVSFGSELCY</sequence>
<gene>
    <name evidence="1" type="ORF">MLD38_000948</name>
</gene>
<proteinExistence type="predicted"/>
<name>A0ACB9SB01_9MYRT</name>
<accession>A0ACB9SB01</accession>
<organism evidence="1 2">
    <name type="scientific">Melastoma candidum</name>
    <dbReference type="NCBI Taxonomy" id="119954"/>
    <lineage>
        <taxon>Eukaryota</taxon>
        <taxon>Viridiplantae</taxon>
        <taxon>Streptophyta</taxon>
        <taxon>Embryophyta</taxon>
        <taxon>Tracheophyta</taxon>
        <taxon>Spermatophyta</taxon>
        <taxon>Magnoliopsida</taxon>
        <taxon>eudicotyledons</taxon>
        <taxon>Gunneridae</taxon>
        <taxon>Pentapetalae</taxon>
        <taxon>rosids</taxon>
        <taxon>malvids</taxon>
        <taxon>Myrtales</taxon>
        <taxon>Melastomataceae</taxon>
        <taxon>Melastomatoideae</taxon>
        <taxon>Melastomateae</taxon>
        <taxon>Melastoma</taxon>
    </lineage>
</organism>
<keyword evidence="2" id="KW-1185">Reference proteome</keyword>
<comment type="caution">
    <text evidence="1">The sequence shown here is derived from an EMBL/GenBank/DDBJ whole genome shotgun (WGS) entry which is preliminary data.</text>
</comment>
<evidence type="ECO:0000313" key="2">
    <source>
        <dbReference type="Proteomes" id="UP001057402"/>
    </source>
</evidence>
<evidence type="ECO:0000313" key="1">
    <source>
        <dbReference type="EMBL" id="KAI4388636.1"/>
    </source>
</evidence>
<protein>
    <submittedName>
        <fullName evidence="1">Uncharacterized protein</fullName>
    </submittedName>
</protein>